<dbReference type="GO" id="GO:0051539">
    <property type="term" value="F:4 iron, 4 sulfur cluster binding"/>
    <property type="evidence" value="ECO:0007669"/>
    <property type="project" value="UniProtKB-KW"/>
</dbReference>
<comment type="subcellular location">
    <subcellularLocation>
        <location evidence="2">Cytoplasm</location>
    </subcellularLocation>
</comment>
<dbReference type="AlphaFoldDB" id="A0A543A6E1"/>
<feature type="compositionally biased region" description="Basic and acidic residues" evidence="12">
    <location>
        <begin position="14"/>
        <end position="27"/>
    </location>
</feature>
<evidence type="ECO:0000313" key="15">
    <source>
        <dbReference type="Proteomes" id="UP000320209"/>
    </source>
</evidence>
<comment type="similarity">
    <text evidence="3">Belongs to the WhiB family.</text>
</comment>
<dbReference type="InterPro" id="IPR034768">
    <property type="entry name" value="4FE4S_WBL"/>
</dbReference>
<feature type="region of interest" description="Disordered" evidence="12">
    <location>
        <begin position="84"/>
        <end position="113"/>
    </location>
</feature>
<dbReference type="Pfam" id="PF02467">
    <property type="entry name" value="Whib"/>
    <property type="match status" value="1"/>
</dbReference>
<evidence type="ECO:0000256" key="3">
    <source>
        <dbReference type="ARBA" id="ARBA00006597"/>
    </source>
</evidence>
<sequence length="113" mass="12506">METITPVAEGNLSRTHEPTLMHPTPRTDEWACVGEEPDLFHPDDLAQLAQAQEVCAGCPLRGTCLDLGVARREWGVWGGVLLESGKPREKPRAPGHKPYKRSQEAIEKARRVA</sequence>
<dbReference type="GO" id="GO:0045454">
    <property type="term" value="P:cell redox homeostasis"/>
    <property type="evidence" value="ECO:0007669"/>
    <property type="project" value="TreeGrafter"/>
</dbReference>
<keyword evidence="7" id="KW-0411">Iron-sulfur</keyword>
<proteinExistence type="inferred from homology"/>
<keyword evidence="5" id="KW-0479">Metal-binding</keyword>
<dbReference type="PROSITE" id="PS51674">
    <property type="entry name" value="4FE4S_WBL"/>
    <property type="match status" value="1"/>
</dbReference>
<keyword evidence="4" id="KW-0004">4Fe-4S</keyword>
<comment type="cofactor">
    <cofactor evidence="1">
        <name>[4Fe-4S] cluster</name>
        <dbReference type="ChEBI" id="CHEBI:49883"/>
    </cofactor>
</comment>
<accession>A0A543A6E1</accession>
<evidence type="ECO:0000256" key="12">
    <source>
        <dbReference type="SAM" id="MobiDB-lite"/>
    </source>
</evidence>
<name>A0A543A6E1_9ACTN</name>
<protein>
    <submittedName>
        <fullName evidence="14">Transcription factor WhiB</fullName>
    </submittedName>
</protein>
<dbReference type="GO" id="GO:0045892">
    <property type="term" value="P:negative regulation of DNA-templated transcription"/>
    <property type="evidence" value="ECO:0007669"/>
    <property type="project" value="TreeGrafter"/>
</dbReference>
<evidence type="ECO:0000256" key="10">
    <source>
        <dbReference type="ARBA" id="ARBA00023157"/>
    </source>
</evidence>
<evidence type="ECO:0000313" key="14">
    <source>
        <dbReference type="EMBL" id="TQL68165.1"/>
    </source>
</evidence>
<feature type="domain" description="4Fe-4S Wbl-type" evidence="13">
    <location>
        <begin position="31"/>
        <end position="87"/>
    </location>
</feature>
<organism evidence="14 15">
    <name type="scientific">Nocardioides albertanoniae</name>
    <dbReference type="NCBI Taxonomy" id="1175486"/>
    <lineage>
        <taxon>Bacteria</taxon>
        <taxon>Bacillati</taxon>
        <taxon>Actinomycetota</taxon>
        <taxon>Actinomycetes</taxon>
        <taxon>Propionibacteriales</taxon>
        <taxon>Nocardioidaceae</taxon>
        <taxon>Nocardioides</taxon>
    </lineage>
</organism>
<evidence type="ECO:0000256" key="6">
    <source>
        <dbReference type="ARBA" id="ARBA00023004"/>
    </source>
</evidence>
<keyword evidence="8" id="KW-0805">Transcription regulation</keyword>
<comment type="caution">
    <text evidence="14">The sequence shown here is derived from an EMBL/GenBank/DDBJ whole genome shotgun (WGS) entry which is preliminary data.</text>
</comment>
<dbReference type="PANTHER" id="PTHR38839:SF2">
    <property type="entry name" value="TRANSCRIPTIONAL REGULATOR WHIB7-RELATED"/>
    <property type="match status" value="1"/>
</dbReference>
<dbReference type="InterPro" id="IPR003482">
    <property type="entry name" value="Whib"/>
</dbReference>
<keyword evidence="11" id="KW-0804">Transcription</keyword>
<dbReference type="PANTHER" id="PTHR38839">
    <property type="entry name" value="TRANSCRIPTIONAL REGULATOR WHID-RELATED"/>
    <property type="match status" value="1"/>
</dbReference>
<evidence type="ECO:0000256" key="7">
    <source>
        <dbReference type="ARBA" id="ARBA00023014"/>
    </source>
</evidence>
<gene>
    <name evidence="14" type="ORF">FB381_2054</name>
</gene>
<evidence type="ECO:0000256" key="1">
    <source>
        <dbReference type="ARBA" id="ARBA00001966"/>
    </source>
</evidence>
<evidence type="ECO:0000256" key="5">
    <source>
        <dbReference type="ARBA" id="ARBA00022723"/>
    </source>
</evidence>
<dbReference type="GO" id="GO:0047134">
    <property type="term" value="F:protein-disulfide reductase [NAD(P)H] activity"/>
    <property type="evidence" value="ECO:0007669"/>
    <property type="project" value="TreeGrafter"/>
</dbReference>
<reference evidence="14 15" key="1">
    <citation type="submission" date="2019-06" db="EMBL/GenBank/DDBJ databases">
        <title>Sequencing the genomes of 1000 actinobacteria strains.</title>
        <authorList>
            <person name="Klenk H.-P."/>
        </authorList>
    </citation>
    <scope>NUCLEOTIDE SEQUENCE [LARGE SCALE GENOMIC DNA]</scope>
    <source>
        <strain evidence="14 15">DSM 25218</strain>
    </source>
</reference>
<keyword evidence="15" id="KW-1185">Reference proteome</keyword>
<dbReference type="RefSeq" id="WP_141780193.1">
    <property type="nucleotide sequence ID" value="NZ_VFOV01000001.1"/>
</dbReference>
<dbReference type="Proteomes" id="UP000320209">
    <property type="component" value="Unassembled WGS sequence"/>
</dbReference>
<evidence type="ECO:0000259" key="13">
    <source>
        <dbReference type="PROSITE" id="PS51674"/>
    </source>
</evidence>
<dbReference type="GO" id="GO:0046872">
    <property type="term" value="F:metal ion binding"/>
    <property type="evidence" value="ECO:0007669"/>
    <property type="project" value="UniProtKB-KW"/>
</dbReference>
<dbReference type="GO" id="GO:0005737">
    <property type="term" value="C:cytoplasm"/>
    <property type="evidence" value="ECO:0007669"/>
    <property type="project" value="UniProtKB-SubCell"/>
</dbReference>
<dbReference type="OrthoDB" id="3748961at2"/>
<evidence type="ECO:0000256" key="4">
    <source>
        <dbReference type="ARBA" id="ARBA00022485"/>
    </source>
</evidence>
<dbReference type="GO" id="GO:0003677">
    <property type="term" value="F:DNA binding"/>
    <property type="evidence" value="ECO:0007669"/>
    <property type="project" value="UniProtKB-KW"/>
</dbReference>
<evidence type="ECO:0000256" key="9">
    <source>
        <dbReference type="ARBA" id="ARBA00023125"/>
    </source>
</evidence>
<evidence type="ECO:0000256" key="2">
    <source>
        <dbReference type="ARBA" id="ARBA00004496"/>
    </source>
</evidence>
<feature type="region of interest" description="Disordered" evidence="12">
    <location>
        <begin position="1"/>
        <end position="27"/>
    </location>
</feature>
<keyword evidence="6" id="KW-0408">Iron</keyword>
<feature type="compositionally biased region" description="Basic and acidic residues" evidence="12">
    <location>
        <begin position="101"/>
        <end position="113"/>
    </location>
</feature>
<dbReference type="EMBL" id="VFOV01000001">
    <property type="protein sequence ID" value="TQL68165.1"/>
    <property type="molecule type" value="Genomic_DNA"/>
</dbReference>
<evidence type="ECO:0000256" key="11">
    <source>
        <dbReference type="ARBA" id="ARBA00023163"/>
    </source>
</evidence>
<keyword evidence="10" id="KW-1015">Disulfide bond</keyword>
<evidence type="ECO:0000256" key="8">
    <source>
        <dbReference type="ARBA" id="ARBA00023015"/>
    </source>
</evidence>
<keyword evidence="9" id="KW-0238">DNA-binding</keyword>